<organism evidence="2">
    <name type="scientific">Streptomyces avermitilis</name>
    <dbReference type="NCBI Taxonomy" id="33903"/>
    <lineage>
        <taxon>Bacteria</taxon>
        <taxon>Bacillati</taxon>
        <taxon>Actinomycetota</taxon>
        <taxon>Actinomycetes</taxon>
        <taxon>Kitasatosporales</taxon>
        <taxon>Streptomycetaceae</taxon>
        <taxon>Streptomyces</taxon>
    </lineage>
</organism>
<sequence length="107" mass="11571">MTSQYQGGSGSASQAMFSTPNQPRTVFARPKRTPLKMDIFQISEAATKLHAVGRKNTDRKNAFMKRSRCTISARPSDSAQVTGTMIAAKTVNVTSASTKAPFVSICR</sequence>
<gene>
    <name evidence="2" type="ORF">SAVMC3_24850</name>
</gene>
<feature type="compositionally biased region" description="Low complexity" evidence="1">
    <location>
        <begin position="1"/>
        <end position="15"/>
    </location>
</feature>
<accession>A0A499VP86</accession>
<proteinExistence type="predicted"/>
<reference evidence="2" key="1">
    <citation type="submission" date="2019-04" db="EMBL/GenBank/DDBJ databases">
        <title>Draft genome sequences of Streptomyces avermitilis MC3.</title>
        <authorList>
            <person name="Komaki H."/>
            <person name="Tamura T."/>
            <person name="Hosoyama A."/>
        </authorList>
    </citation>
    <scope>NUCLEOTIDE SEQUENCE</scope>
    <source>
        <strain evidence="2">MC3</strain>
    </source>
</reference>
<evidence type="ECO:0000256" key="1">
    <source>
        <dbReference type="SAM" id="MobiDB-lite"/>
    </source>
</evidence>
<dbReference type="EMBL" id="AP019621">
    <property type="protein sequence ID" value="BBJ49856.1"/>
    <property type="molecule type" value="Genomic_DNA"/>
</dbReference>
<dbReference type="AlphaFoldDB" id="A0A499VP86"/>
<protein>
    <submittedName>
        <fullName evidence="2">Uncharacterized protein</fullName>
    </submittedName>
</protein>
<feature type="region of interest" description="Disordered" evidence="1">
    <location>
        <begin position="1"/>
        <end position="25"/>
    </location>
</feature>
<evidence type="ECO:0000313" key="2">
    <source>
        <dbReference type="EMBL" id="BBJ49856.1"/>
    </source>
</evidence>
<name>A0A499VP86_STRAX</name>